<name>A0A9Q9IES0_9ACTN</name>
<proteinExistence type="predicted"/>
<dbReference type="Pfam" id="PF19953">
    <property type="entry name" value="EACC1"/>
    <property type="match status" value="1"/>
</dbReference>
<keyword evidence="2" id="KW-0472">Membrane</keyword>
<dbReference type="EMBL" id="CP073767">
    <property type="protein sequence ID" value="UWZ52084.1"/>
    <property type="molecule type" value="Genomic_DNA"/>
</dbReference>
<keyword evidence="2" id="KW-0812">Transmembrane</keyword>
<dbReference type="Proteomes" id="UP001058003">
    <property type="component" value="Chromosome"/>
</dbReference>
<feature type="transmembrane region" description="Helical" evidence="2">
    <location>
        <begin position="49"/>
        <end position="70"/>
    </location>
</feature>
<sequence>MDIRLEVDDEDSLRMLYRWLRDDEIRRAVPVTLTPTPPRPGEMGAAFEVINAVVSNGIALGGLLVAVAAWRSSLPRAPRVRIRHGDTVVELDGTPDEIRRVVDALDPPADPQPQPQPTSQTDPQPQPQPQPTSQTDPQPQPQPRTDPQPQPQPTSQTDPQPRTDRE</sequence>
<gene>
    <name evidence="3" type="ORF">Daura_36090</name>
</gene>
<evidence type="ECO:0000256" key="1">
    <source>
        <dbReference type="SAM" id="MobiDB-lite"/>
    </source>
</evidence>
<dbReference type="InterPro" id="IPR045428">
    <property type="entry name" value="EACC1"/>
</dbReference>
<reference evidence="3" key="1">
    <citation type="submission" date="2021-04" db="EMBL/GenBank/DDBJ databases">
        <title>Dactylosporangium aurantiacum NRRL B-8018 full assembly.</title>
        <authorList>
            <person name="Hartkoorn R.C."/>
            <person name="Beaudoing E."/>
            <person name="Hot D."/>
        </authorList>
    </citation>
    <scope>NUCLEOTIDE SEQUENCE</scope>
    <source>
        <strain evidence="3">NRRL B-8018</strain>
    </source>
</reference>
<keyword evidence="2" id="KW-1133">Transmembrane helix</keyword>
<dbReference type="AlphaFoldDB" id="A0A9Q9IES0"/>
<keyword evidence="4" id="KW-1185">Reference proteome</keyword>
<dbReference type="RefSeq" id="WP_063745490.1">
    <property type="nucleotide sequence ID" value="NZ_CP073767.1"/>
</dbReference>
<accession>A0A9Q9IES0</accession>
<evidence type="ECO:0000313" key="4">
    <source>
        <dbReference type="Proteomes" id="UP001058003"/>
    </source>
</evidence>
<evidence type="ECO:0000256" key="2">
    <source>
        <dbReference type="SAM" id="Phobius"/>
    </source>
</evidence>
<dbReference type="KEGG" id="daur:Daura_36090"/>
<evidence type="ECO:0000313" key="3">
    <source>
        <dbReference type="EMBL" id="UWZ52084.1"/>
    </source>
</evidence>
<feature type="region of interest" description="Disordered" evidence="1">
    <location>
        <begin position="93"/>
        <end position="166"/>
    </location>
</feature>
<protein>
    <submittedName>
        <fullName evidence="3">Uncharacterized protein</fullName>
    </submittedName>
</protein>
<organism evidence="3 4">
    <name type="scientific">Dactylosporangium aurantiacum</name>
    <dbReference type="NCBI Taxonomy" id="35754"/>
    <lineage>
        <taxon>Bacteria</taxon>
        <taxon>Bacillati</taxon>
        <taxon>Actinomycetota</taxon>
        <taxon>Actinomycetes</taxon>
        <taxon>Micromonosporales</taxon>
        <taxon>Micromonosporaceae</taxon>
        <taxon>Dactylosporangium</taxon>
    </lineage>
</organism>
<feature type="compositionally biased region" description="Pro residues" evidence="1">
    <location>
        <begin position="138"/>
        <end position="152"/>
    </location>
</feature>